<feature type="domain" description="NADH:quinone oxidoreductase/Mrp antiporter transmembrane" evidence="9">
    <location>
        <begin position="126"/>
        <end position="413"/>
    </location>
</feature>
<feature type="transmembrane region" description="Helical" evidence="8">
    <location>
        <begin position="452"/>
        <end position="479"/>
    </location>
</feature>
<evidence type="ECO:0000256" key="3">
    <source>
        <dbReference type="ARBA" id="ARBA00022475"/>
    </source>
</evidence>
<keyword evidence="6 8" id="KW-0472">Membrane</keyword>
<gene>
    <name evidence="10" type="ORF">PU560_17180</name>
</gene>
<organism evidence="10 11">
    <name type="scientific">Georgenia halotolerans</name>
    <dbReference type="NCBI Taxonomy" id="3028317"/>
    <lineage>
        <taxon>Bacteria</taxon>
        <taxon>Bacillati</taxon>
        <taxon>Actinomycetota</taxon>
        <taxon>Actinomycetes</taxon>
        <taxon>Micrococcales</taxon>
        <taxon>Bogoriellaceae</taxon>
        <taxon>Georgenia</taxon>
    </lineage>
</organism>
<keyword evidence="5 8" id="KW-1133">Transmembrane helix</keyword>
<dbReference type="Proteomes" id="UP001165561">
    <property type="component" value="Unassembled WGS sequence"/>
</dbReference>
<keyword evidence="4 7" id="KW-0812">Transmembrane</keyword>
<feature type="transmembrane region" description="Helical" evidence="8">
    <location>
        <begin position="33"/>
        <end position="51"/>
    </location>
</feature>
<dbReference type="InterPro" id="IPR050586">
    <property type="entry name" value="CPA3_Na-H_Antiporter_D"/>
</dbReference>
<feature type="transmembrane region" description="Helical" evidence="8">
    <location>
        <begin position="401"/>
        <end position="421"/>
    </location>
</feature>
<proteinExistence type="inferred from homology"/>
<evidence type="ECO:0000256" key="8">
    <source>
        <dbReference type="SAM" id="Phobius"/>
    </source>
</evidence>
<reference evidence="10" key="1">
    <citation type="submission" date="2023-02" db="EMBL/GenBank/DDBJ databases">
        <title>Georgenia sp.10Sc9-8, isolated from a soil sample collected from the Taklamakan desert.</title>
        <authorList>
            <person name="Liu S."/>
        </authorList>
    </citation>
    <scope>NUCLEOTIDE SEQUENCE</scope>
    <source>
        <strain evidence="10">10Sc9-8</strain>
    </source>
</reference>
<evidence type="ECO:0000256" key="2">
    <source>
        <dbReference type="ARBA" id="ARBA00005346"/>
    </source>
</evidence>
<dbReference type="EMBL" id="JARACI010001198">
    <property type="protein sequence ID" value="MDD9208183.1"/>
    <property type="molecule type" value="Genomic_DNA"/>
</dbReference>
<evidence type="ECO:0000256" key="1">
    <source>
        <dbReference type="ARBA" id="ARBA00004651"/>
    </source>
</evidence>
<name>A0ABT5U2P1_9MICO</name>
<dbReference type="PRINTS" id="PR01437">
    <property type="entry name" value="NUOXDRDTASE4"/>
</dbReference>
<comment type="similarity">
    <text evidence="2">Belongs to the CPA3 antiporters (TC 2.A.63) subunit D family.</text>
</comment>
<keyword evidence="11" id="KW-1185">Reference proteome</keyword>
<dbReference type="PANTHER" id="PTHR42703:SF1">
    <property type="entry name" value="NA(+)_H(+) ANTIPORTER SUBUNIT D1"/>
    <property type="match status" value="1"/>
</dbReference>
<evidence type="ECO:0000259" key="9">
    <source>
        <dbReference type="Pfam" id="PF00361"/>
    </source>
</evidence>
<dbReference type="InterPro" id="IPR001750">
    <property type="entry name" value="ND/Mrp_TM"/>
</dbReference>
<feature type="transmembrane region" description="Helical" evidence="8">
    <location>
        <begin position="160"/>
        <end position="180"/>
    </location>
</feature>
<comment type="subcellular location">
    <subcellularLocation>
        <location evidence="1">Cell membrane</location>
        <topology evidence="1">Multi-pass membrane protein</topology>
    </subcellularLocation>
    <subcellularLocation>
        <location evidence="7">Membrane</location>
        <topology evidence="7">Multi-pass membrane protein</topology>
    </subcellularLocation>
</comment>
<sequence length="496" mass="51509">MSHVLLPLLVALPIVAAALCVLFRDRPRVTTALVVGTSLAVLAAGGSLIAVTMAEGPVAHPVGLWPTGIAIPFVVDPFSAVLVTVVALLITMIALFAAAMEDTRHPLFAALVLALSAGVYGALLTGDLFNLYVSFELMLVPSYALMALLGARRSLGATRLFVVVNVFASLALLFGVALVYGTAGTVNLAELHDAAQDSRAVAVAGGVVLVALGLKASLVPMHGWLMQTYPFTSPAVSALFTVLHTKVAVYAIYRIYAVVFGGSERYLGVLLTVMVATMLVGALASLGATTMRSALAMQVVSHVGFILLGVALFGPLGLAAGIFYLVHNMVVKGALFLAAGAVENAYGTGRLDRLSGLVRTEALVAVVFLAAGFSLSGMPPFSGFAAKVLLVGAAVDQGQYVAVVAVVLVSLISLLVVVRLWDGVFWGRTLEEPEEEVHQPVRSLTRVRRWAAVPALLLTVVSLALGIGAQGLVAVSAAAAEHLVDPTQYVQAVRDA</sequence>
<feature type="transmembrane region" description="Helical" evidence="8">
    <location>
        <begin position="295"/>
        <end position="316"/>
    </location>
</feature>
<feature type="transmembrane region" description="Helical" evidence="8">
    <location>
        <begin position="362"/>
        <end position="381"/>
    </location>
</feature>
<feature type="transmembrane region" description="Helical" evidence="8">
    <location>
        <begin position="81"/>
        <end position="100"/>
    </location>
</feature>
<accession>A0ABT5U2P1</accession>
<evidence type="ECO:0000256" key="6">
    <source>
        <dbReference type="ARBA" id="ARBA00023136"/>
    </source>
</evidence>
<dbReference type="PANTHER" id="PTHR42703">
    <property type="entry name" value="NADH DEHYDROGENASE"/>
    <property type="match status" value="1"/>
</dbReference>
<feature type="transmembrane region" description="Helical" evidence="8">
    <location>
        <begin position="129"/>
        <end position="148"/>
    </location>
</feature>
<feature type="transmembrane region" description="Helical" evidence="8">
    <location>
        <begin position="107"/>
        <end position="123"/>
    </location>
</feature>
<evidence type="ECO:0000256" key="4">
    <source>
        <dbReference type="ARBA" id="ARBA00022692"/>
    </source>
</evidence>
<dbReference type="InterPro" id="IPR003918">
    <property type="entry name" value="NADH_UbQ_OxRdtase"/>
</dbReference>
<evidence type="ECO:0000256" key="5">
    <source>
        <dbReference type="ARBA" id="ARBA00022989"/>
    </source>
</evidence>
<evidence type="ECO:0000313" key="10">
    <source>
        <dbReference type="EMBL" id="MDD9208183.1"/>
    </source>
</evidence>
<evidence type="ECO:0000256" key="7">
    <source>
        <dbReference type="RuleBase" id="RU000320"/>
    </source>
</evidence>
<evidence type="ECO:0000313" key="11">
    <source>
        <dbReference type="Proteomes" id="UP001165561"/>
    </source>
</evidence>
<feature type="transmembrane region" description="Helical" evidence="8">
    <location>
        <begin position="231"/>
        <end position="253"/>
    </location>
</feature>
<feature type="transmembrane region" description="Helical" evidence="8">
    <location>
        <begin position="265"/>
        <end position="288"/>
    </location>
</feature>
<dbReference type="Pfam" id="PF00361">
    <property type="entry name" value="Proton_antipo_M"/>
    <property type="match status" value="1"/>
</dbReference>
<protein>
    <submittedName>
        <fullName evidence="10">Monovalent cation/H+ antiporter subunit D family protein</fullName>
    </submittedName>
</protein>
<keyword evidence="3" id="KW-1003">Cell membrane</keyword>
<comment type="caution">
    <text evidence="10">The sequence shown here is derived from an EMBL/GenBank/DDBJ whole genome shotgun (WGS) entry which is preliminary data.</text>
</comment>